<dbReference type="InterPro" id="IPR036397">
    <property type="entry name" value="RNaseH_sf"/>
</dbReference>
<evidence type="ECO:0000256" key="1">
    <source>
        <dbReference type="ARBA" id="ARBA00012493"/>
    </source>
</evidence>
<reference evidence="5" key="1">
    <citation type="submission" date="2025-08" db="UniProtKB">
        <authorList>
            <consortium name="RefSeq"/>
        </authorList>
    </citation>
    <scope>IDENTIFICATION</scope>
</reference>
<keyword evidence="4" id="KW-1185">Reference proteome</keyword>
<gene>
    <name evidence="5" type="primary">LOC106811644</name>
</gene>
<name>A0ABM1EF61_PRICU</name>
<feature type="compositionally biased region" description="Polar residues" evidence="2">
    <location>
        <begin position="325"/>
        <end position="343"/>
    </location>
</feature>
<dbReference type="Proteomes" id="UP000695022">
    <property type="component" value="Unplaced"/>
</dbReference>
<feature type="region of interest" description="Disordered" evidence="2">
    <location>
        <begin position="312"/>
        <end position="369"/>
    </location>
</feature>
<dbReference type="PROSITE" id="PS50994">
    <property type="entry name" value="INTEGRASE"/>
    <property type="match status" value="1"/>
</dbReference>
<feature type="domain" description="Integrase catalytic" evidence="3">
    <location>
        <begin position="63"/>
        <end position="176"/>
    </location>
</feature>
<evidence type="ECO:0000256" key="2">
    <source>
        <dbReference type="SAM" id="MobiDB-lite"/>
    </source>
</evidence>
<evidence type="ECO:0000259" key="3">
    <source>
        <dbReference type="PROSITE" id="PS50994"/>
    </source>
</evidence>
<dbReference type="GeneID" id="106811644"/>
<evidence type="ECO:0000313" key="5">
    <source>
        <dbReference type="RefSeq" id="XP_014670832.1"/>
    </source>
</evidence>
<sequence length="369" mass="41816">MHSDILSQLHQGHQGVEKTRRLARESVYWVNISKDIEHMCRACKACQVHQDANKREPLVPHATPARPWQLIASDLFEINNQQYLIVADRYTKYPLVDVMPTPVSSQAVANKIKAYCALFGRPDELMTDNGPQYTGQAFTHFVKSWSIKHVTSSPHYPQSNGFIERHIRHVKPIIKKTLECGEDLQMAFLNIRATPVDTDLPSPGELMFGRPLITLLPSHGEPGPSSEREQLQNRNEKMQQQTPDAHQLPPLHVGQRVRILDKGNKTWCPGEVVARHEQPRSYVVETPNGTRLRRNRSHLRELTTGRMEKLCDEESNQASCEAAMSSANDQGDTSPQDPSSGTDRIQREDSSPGKTRYGRAVRLPARFQE</sequence>
<dbReference type="Pfam" id="PF17921">
    <property type="entry name" value="Integrase_H2C2"/>
    <property type="match status" value="1"/>
</dbReference>
<dbReference type="InterPro" id="IPR050951">
    <property type="entry name" value="Retrovirus_Pol_polyprotein"/>
</dbReference>
<organism evidence="4 5">
    <name type="scientific">Priapulus caudatus</name>
    <name type="common">Priapulid worm</name>
    <dbReference type="NCBI Taxonomy" id="37621"/>
    <lineage>
        <taxon>Eukaryota</taxon>
        <taxon>Metazoa</taxon>
        <taxon>Ecdysozoa</taxon>
        <taxon>Scalidophora</taxon>
        <taxon>Priapulida</taxon>
        <taxon>Priapulimorpha</taxon>
        <taxon>Priapulimorphida</taxon>
        <taxon>Priapulidae</taxon>
        <taxon>Priapulus</taxon>
    </lineage>
</organism>
<dbReference type="EC" id="2.7.7.49" evidence="1"/>
<dbReference type="Pfam" id="PF00665">
    <property type="entry name" value="rve"/>
    <property type="match status" value="1"/>
</dbReference>
<dbReference type="InterPro" id="IPR012337">
    <property type="entry name" value="RNaseH-like_sf"/>
</dbReference>
<dbReference type="SUPFAM" id="SSF53098">
    <property type="entry name" value="Ribonuclease H-like"/>
    <property type="match status" value="1"/>
</dbReference>
<evidence type="ECO:0000313" key="4">
    <source>
        <dbReference type="Proteomes" id="UP000695022"/>
    </source>
</evidence>
<feature type="region of interest" description="Disordered" evidence="2">
    <location>
        <begin position="216"/>
        <end position="251"/>
    </location>
</feature>
<dbReference type="Gene3D" id="3.30.420.10">
    <property type="entry name" value="Ribonuclease H-like superfamily/Ribonuclease H"/>
    <property type="match status" value="1"/>
</dbReference>
<feature type="compositionally biased region" description="Basic and acidic residues" evidence="2">
    <location>
        <begin position="226"/>
        <end position="237"/>
    </location>
</feature>
<dbReference type="RefSeq" id="XP_014670832.1">
    <property type="nucleotide sequence ID" value="XM_014815346.1"/>
</dbReference>
<accession>A0ABM1EF61</accession>
<dbReference type="PANTHER" id="PTHR37984">
    <property type="entry name" value="PROTEIN CBG26694"/>
    <property type="match status" value="1"/>
</dbReference>
<dbReference type="Gene3D" id="1.10.340.70">
    <property type="match status" value="1"/>
</dbReference>
<dbReference type="PANTHER" id="PTHR37984:SF7">
    <property type="entry name" value="INTEGRASE CATALYTIC DOMAIN-CONTAINING PROTEIN"/>
    <property type="match status" value="1"/>
</dbReference>
<proteinExistence type="predicted"/>
<dbReference type="InterPro" id="IPR041588">
    <property type="entry name" value="Integrase_H2C2"/>
</dbReference>
<dbReference type="InterPro" id="IPR001584">
    <property type="entry name" value="Integrase_cat-core"/>
</dbReference>
<protein>
    <recommendedName>
        <fullName evidence="1">RNA-directed DNA polymerase</fullName>
        <ecNumber evidence="1">2.7.7.49</ecNumber>
    </recommendedName>
</protein>